<organism evidence="4 5">
    <name type="scientific">Streptococcus massiliensis</name>
    <dbReference type="NCBI Taxonomy" id="313439"/>
    <lineage>
        <taxon>Bacteria</taxon>
        <taxon>Bacillati</taxon>
        <taxon>Bacillota</taxon>
        <taxon>Bacilli</taxon>
        <taxon>Lactobacillales</taxon>
        <taxon>Streptococcaceae</taxon>
        <taxon>Streptococcus</taxon>
    </lineage>
</organism>
<sequence>MYNSMKIEVNENTFIRNVLPSDWEDIVRIEEENFSPEEAASPAALRQRLSLIADTFLVVEVENQLAGYVVGPAVANRHLTDDLFEQVVRNPPTGGYIAIQSLSISPAYKGQGLGTLLLAALKEIAKEQNRAGVSLTCHDYLISYYEMNGFNDEGESDSSHGGATWYDMVWENSDYKGADDAD</sequence>
<evidence type="ECO:0000313" key="4">
    <source>
        <dbReference type="EMBL" id="SUN76707.1"/>
    </source>
</evidence>
<evidence type="ECO:0000259" key="3">
    <source>
        <dbReference type="PROSITE" id="PS51186"/>
    </source>
</evidence>
<dbReference type="AlphaFoldDB" id="A0A380L014"/>
<dbReference type="InterPro" id="IPR000182">
    <property type="entry name" value="GNAT_dom"/>
</dbReference>
<dbReference type="SUPFAM" id="SSF55729">
    <property type="entry name" value="Acyl-CoA N-acyltransferases (Nat)"/>
    <property type="match status" value="1"/>
</dbReference>
<dbReference type="EMBL" id="UHFR01000005">
    <property type="protein sequence ID" value="SUN76707.1"/>
    <property type="molecule type" value="Genomic_DNA"/>
</dbReference>
<keyword evidence="5" id="KW-1185">Reference proteome</keyword>
<name>A0A380L014_9STRE</name>
<dbReference type="InterPro" id="IPR051635">
    <property type="entry name" value="SNAT-like"/>
</dbReference>
<dbReference type="Proteomes" id="UP000254634">
    <property type="component" value="Unassembled WGS sequence"/>
</dbReference>
<dbReference type="PANTHER" id="PTHR10908">
    <property type="entry name" value="SEROTONIN N-ACETYLTRANSFERASE"/>
    <property type="match status" value="1"/>
</dbReference>
<keyword evidence="1 4" id="KW-0808">Transferase</keyword>
<feature type="domain" description="N-acetyltransferase" evidence="3">
    <location>
        <begin position="13"/>
        <end position="171"/>
    </location>
</feature>
<gene>
    <name evidence="4" type="ORF">NCTC13765_01205</name>
</gene>
<dbReference type="Pfam" id="PF00583">
    <property type="entry name" value="Acetyltransf_1"/>
    <property type="match status" value="1"/>
</dbReference>
<proteinExistence type="predicted"/>
<dbReference type="PANTHER" id="PTHR10908:SF0">
    <property type="entry name" value="SEROTONIN N-ACETYLTRANSFERASE"/>
    <property type="match status" value="1"/>
</dbReference>
<evidence type="ECO:0000313" key="5">
    <source>
        <dbReference type="Proteomes" id="UP000254634"/>
    </source>
</evidence>
<dbReference type="GO" id="GO:0008080">
    <property type="term" value="F:N-acetyltransferase activity"/>
    <property type="evidence" value="ECO:0007669"/>
    <property type="project" value="UniProtKB-ARBA"/>
</dbReference>
<evidence type="ECO:0000256" key="1">
    <source>
        <dbReference type="ARBA" id="ARBA00022679"/>
    </source>
</evidence>
<keyword evidence="2" id="KW-0012">Acyltransferase</keyword>
<accession>A0A380L014</accession>
<evidence type="ECO:0000256" key="2">
    <source>
        <dbReference type="ARBA" id="ARBA00023315"/>
    </source>
</evidence>
<reference evidence="4" key="1">
    <citation type="submission" date="2018-06" db="EMBL/GenBank/DDBJ databases">
        <authorList>
            <consortium name="Pathogen Informatics"/>
            <person name="Doyle S."/>
        </authorList>
    </citation>
    <scope>NUCLEOTIDE SEQUENCE [LARGE SCALE GENOMIC DNA]</scope>
    <source>
        <strain evidence="4">NCTC13765</strain>
    </source>
</reference>
<dbReference type="InterPro" id="IPR016181">
    <property type="entry name" value="Acyl_CoA_acyltransferase"/>
</dbReference>
<dbReference type="Gene3D" id="3.40.630.30">
    <property type="match status" value="1"/>
</dbReference>
<protein>
    <submittedName>
        <fullName evidence="4">GNAT family acetyltransferase</fullName>
    </submittedName>
</protein>
<dbReference type="OrthoDB" id="9800962at2"/>
<dbReference type="PROSITE" id="PS51186">
    <property type="entry name" value="GNAT"/>
    <property type="match status" value="1"/>
</dbReference>
<dbReference type="STRING" id="1123307.GCA_000380065_00063"/>